<name>A0A5M3WJP4_9ACTN</name>
<sequence length="79" mass="8660">MAQLRLRRTRDGVLRIDGDVPDDHYFSAGWIADRIAAGEAEVTVTLNVEGGPVTWRLAGLENEDGSPAKSSWHVVRDGE</sequence>
<gene>
    <name evidence="2" type="ORF">Amac_010060</name>
</gene>
<dbReference type="AlphaFoldDB" id="A0A5M3WJP4"/>
<evidence type="ECO:0000313" key="2">
    <source>
        <dbReference type="EMBL" id="GES07411.1"/>
    </source>
</evidence>
<accession>A0A5M3WJP4</accession>
<dbReference type="Proteomes" id="UP000331127">
    <property type="component" value="Unassembled WGS sequence"/>
</dbReference>
<dbReference type="OrthoDB" id="4555700at2"/>
<protein>
    <submittedName>
        <fullName evidence="2">Uncharacterized protein</fullName>
    </submittedName>
</protein>
<dbReference type="EMBL" id="BLAE01000006">
    <property type="protein sequence ID" value="GES07411.1"/>
    <property type="molecule type" value="Genomic_DNA"/>
</dbReference>
<feature type="region of interest" description="Disordered" evidence="1">
    <location>
        <begin position="58"/>
        <end position="79"/>
    </location>
</feature>
<dbReference type="RefSeq" id="WP_155353121.1">
    <property type="nucleotide sequence ID" value="NZ_BAAAHL010000012.1"/>
</dbReference>
<organism evidence="2 3">
    <name type="scientific">Acrocarpospora macrocephala</name>
    <dbReference type="NCBI Taxonomy" id="150177"/>
    <lineage>
        <taxon>Bacteria</taxon>
        <taxon>Bacillati</taxon>
        <taxon>Actinomycetota</taxon>
        <taxon>Actinomycetes</taxon>
        <taxon>Streptosporangiales</taxon>
        <taxon>Streptosporangiaceae</taxon>
        <taxon>Acrocarpospora</taxon>
    </lineage>
</organism>
<reference evidence="2 3" key="1">
    <citation type="submission" date="2019-10" db="EMBL/GenBank/DDBJ databases">
        <title>Whole genome shotgun sequence of Acrocarpospora macrocephala NBRC 16266.</title>
        <authorList>
            <person name="Ichikawa N."/>
            <person name="Kimura A."/>
            <person name="Kitahashi Y."/>
            <person name="Komaki H."/>
            <person name="Oguchi A."/>
        </authorList>
    </citation>
    <scope>NUCLEOTIDE SEQUENCE [LARGE SCALE GENOMIC DNA]</scope>
    <source>
        <strain evidence="2 3">NBRC 16266</strain>
    </source>
</reference>
<proteinExistence type="predicted"/>
<keyword evidence="3" id="KW-1185">Reference proteome</keyword>
<evidence type="ECO:0000256" key="1">
    <source>
        <dbReference type="SAM" id="MobiDB-lite"/>
    </source>
</evidence>
<evidence type="ECO:0000313" key="3">
    <source>
        <dbReference type="Proteomes" id="UP000331127"/>
    </source>
</evidence>
<comment type="caution">
    <text evidence="2">The sequence shown here is derived from an EMBL/GenBank/DDBJ whole genome shotgun (WGS) entry which is preliminary data.</text>
</comment>